<dbReference type="InterPro" id="IPR059100">
    <property type="entry name" value="TSP3_bac"/>
</dbReference>
<evidence type="ECO:0000256" key="2">
    <source>
        <dbReference type="ARBA" id="ARBA00022525"/>
    </source>
</evidence>
<dbReference type="Pfam" id="PF18884">
    <property type="entry name" value="TSP3_bac"/>
    <property type="match status" value="2"/>
</dbReference>
<feature type="compositionally biased region" description="Pro residues" evidence="5">
    <location>
        <begin position="92"/>
        <end position="101"/>
    </location>
</feature>
<dbReference type="InterPro" id="IPR053180">
    <property type="entry name" value="Ca-binding_acidic-repeat"/>
</dbReference>
<dbReference type="PANTHER" id="PTHR37467:SF1">
    <property type="entry name" value="EXPORTED CALCIUM-BINDING GLYCOPROTEIN"/>
    <property type="match status" value="1"/>
</dbReference>
<feature type="compositionally biased region" description="Polar residues" evidence="5">
    <location>
        <begin position="111"/>
        <end position="126"/>
    </location>
</feature>
<protein>
    <submittedName>
        <fullName evidence="7">Uncharacterized protein</fullName>
    </submittedName>
</protein>
<evidence type="ECO:0000256" key="4">
    <source>
        <dbReference type="ARBA" id="ARBA00022837"/>
    </source>
</evidence>
<name>A0A2M8F8Q6_9BACT</name>
<dbReference type="Proteomes" id="UP000231456">
    <property type="component" value="Unassembled WGS sequence"/>
</dbReference>
<feature type="region of interest" description="Disordered" evidence="5">
    <location>
        <begin position="210"/>
        <end position="314"/>
    </location>
</feature>
<comment type="subcellular location">
    <subcellularLocation>
        <location evidence="1">Secreted</location>
    </subcellularLocation>
</comment>
<organism evidence="7 8">
    <name type="scientific">Candidatus Magasanikbacteria bacterium CG_4_9_14_0_2_um_filter_42_11</name>
    <dbReference type="NCBI Taxonomy" id="1974643"/>
    <lineage>
        <taxon>Bacteria</taxon>
        <taxon>Candidatus Magasanikiibacteriota</taxon>
    </lineage>
</organism>
<evidence type="ECO:0000256" key="3">
    <source>
        <dbReference type="ARBA" id="ARBA00022729"/>
    </source>
</evidence>
<sequence>MFDDIPVQGGSVPPNLPIGEPEDIFAAVPGERIDDTPAPLLQSTPPSVTPEGDMSVGKTALSAGMLQPKQMDDMSARSPERNAPMSSFAPETTPPPQPFQPLAPRGASEQYAPSTQPGQQGKMTTHTMPTDAPEMYTLKDPKVSKGIITIIVVVVVVLVLGGGGLFIYNQFVAGSTSNNALPSIDVQDTTAGSTFDTIDMTDTIQPIDTVDTSASTGTINRPPENTDSILFGESPDVDADGLDDERERGLGTDPEHWDTDGDDLSDGDEVIIWKTDPLNPDTDGDGFKDGEEIKNGYSPTGPGKIFEPPTGDAA</sequence>
<dbReference type="EMBL" id="PFRH01000141">
    <property type="protein sequence ID" value="PJC52113.1"/>
    <property type="molecule type" value="Genomic_DNA"/>
</dbReference>
<accession>A0A2M8F8Q6</accession>
<feature type="compositionally biased region" description="Basic and acidic residues" evidence="5">
    <location>
        <begin position="245"/>
        <end position="259"/>
    </location>
</feature>
<dbReference type="PANTHER" id="PTHR37467">
    <property type="entry name" value="EXPORTED CALCIUM-BINDING GLYCOPROTEIN-RELATED"/>
    <property type="match status" value="1"/>
</dbReference>
<proteinExistence type="predicted"/>
<feature type="region of interest" description="Disordered" evidence="5">
    <location>
        <begin position="1"/>
        <end position="126"/>
    </location>
</feature>
<evidence type="ECO:0000256" key="6">
    <source>
        <dbReference type="SAM" id="Phobius"/>
    </source>
</evidence>
<evidence type="ECO:0000313" key="8">
    <source>
        <dbReference type="Proteomes" id="UP000231456"/>
    </source>
</evidence>
<comment type="caution">
    <text evidence="7">The sequence shown here is derived from an EMBL/GenBank/DDBJ whole genome shotgun (WGS) entry which is preliminary data.</text>
</comment>
<evidence type="ECO:0000256" key="1">
    <source>
        <dbReference type="ARBA" id="ARBA00004613"/>
    </source>
</evidence>
<evidence type="ECO:0000256" key="5">
    <source>
        <dbReference type="SAM" id="MobiDB-lite"/>
    </source>
</evidence>
<feature type="compositionally biased region" description="Basic and acidic residues" evidence="5">
    <location>
        <begin position="70"/>
        <end position="80"/>
    </location>
</feature>
<keyword evidence="6" id="KW-0472">Membrane</keyword>
<feature type="compositionally biased region" description="Polar residues" evidence="5">
    <location>
        <begin position="210"/>
        <end position="228"/>
    </location>
</feature>
<gene>
    <name evidence="7" type="ORF">CO030_04560</name>
</gene>
<keyword evidence="4" id="KW-0106">Calcium</keyword>
<feature type="compositionally biased region" description="Acidic residues" evidence="5">
    <location>
        <begin position="235"/>
        <end position="244"/>
    </location>
</feature>
<reference evidence="8" key="1">
    <citation type="submission" date="2017-09" db="EMBL/GenBank/DDBJ databases">
        <title>Depth-based differentiation of microbial function through sediment-hosted aquifers and enrichment of novel symbionts in the deep terrestrial subsurface.</title>
        <authorList>
            <person name="Probst A.J."/>
            <person name="Ladd B."/>
            <person name="Jarett J.K."/>
            <person name="Geller-Mcgrath D.E."/>
            <person name="Sieber C.M.K."/>
            <person name="Emerson J.B."/>
            <person name="Anantharaman K."/>
            <person name="Thomas B.C."/>
            <person name="Malmstrom R."/>
            <person name="Stieglmeier M."/>
            <person name="Klingl A."/>
            <person name="Woyke T."/>
            <person name="Ryan C.M."/>
            <person name="Banfield J.F."/>
        </authorList>
    </citation>
    <scope>NUCLEOTIDE SEQUENCE [LARGE SCALE GENOMIC DNA]</scope>
</reference>
<keyword evidence="6" id="KW-1133">Transmembrane helix</keyword>
<keyword evidence="3" id="KW-0732">Signal</keyword>
<feature type="compositionally biased region" description="Basic and acidic residues" evidence="5">
    <location>
        <begin position="285"/>
        <end position="294"/>
    </location>
</feature>
<feature type="compositionally biased region" description="Acidic residues" evidence="5">
    <location>
        <begin position="260"/>
        <end position="269"/>
    </location>
</feature>
<keyword evidence="2" id="KW-0964">Secreted</keyword>
<evidence type="ECO:0000313" key="7">
    <source>
        <dbReference type="EMBL" id="PJC52113.1"/>
    </source>
</evidence>
<feature type="transmembrane region" description="Helical" evidence="6">
    <location>
        <begin position="147"/>
        <end position="168"/>
    </location>
</feature>
<keyword evidence="6" id="KW-0812">Transmembrane</keyword>
<dbReference type="AlphaFoldDB" id="A0A2M8F8Q6"/>